<gene>
    <name evidence="2" type="ORF">HEPPS_02940</name>
</gene>
<proteinExistence type="predicted"/>
<accession>A0A0G7ZNF1</accession>
<keyword evidence="1" id="KW-0175">Coiled coil</keyword>
<evidence type="ECO:0000256" key="1">
    <source>
        <dbReference type="SAM" id="Coils"/>
    </source>
</evidence>
<organism evidence="2 3">
    <name type="scientific">Candidatus Hepatoplasma crinochetorum</name>
    <dbReference type="NCBI Taxonomy" id="295596"/>
    <lineage>
        <taxon>Bacteria</taxon>
        <taxon>Bacillati</taxon>
        <taxon>Mycoplasmatota</taxon>
        <taxon>Mollicutes</taxon>
        <taxon>Candidatus Hepatoplasmataceae</taxon>
        <taxon>Candidatus Hepatoplasma</taxon>
    </lineage>
</organism>
<evidence type="ECO:0000313" key="3">
    <source>
        <dbReference type="Proteomes" id="UP000242141"/>
    </source>
</evidence>
<name>A0A0G7ZNF1_9MOLU</name>
<evidence type="ECO:0000313" key="2">
    <source>
        <dbReference type="EMBL" id="CRX37089.1"/>
    </source>
</evidence>
<keyword evidence="3" id="KW-1185">Reference proteome</keyword>
<dbReference type="AlphaFoldDB" id="A0A0G7ZNF1"/>
<dbReference type="EMBL" id="CWGI01000001">
    <property type="protein sequence ID" value="CRX37089.1"/>
    <property type="molecule type" value="Genomic_DNA"/>
</dbReference>
<sequence>MNTEEKYIFEKFKEIDLKNLKLLSINPRFTDFGNKSENFSIENIYYESFNKETEIETFNKIFSSEENLESSYELFESLIDNGYDKYIDRIWIIKTKYNNNYVLEGNRRILFLKIIFNVNNLRNFFFENEEKISYDICKNFSNLEEKNKCKNKKKKFFKKIKNKIEENNFDKKNILLSTRIFFEKCNNDLNLIENECFNFEKTKNKILKNLRNKHMVPNIKGKKDWNRLLVLKTYLEIFKIYNNKYANYEEIIREISKDYQIAFKKVNQDLRSSFWIDKLLNNLDNEKREKILLNKNYKISAIEISPSTLKIKNKENKIETLQKKIKLKFISINNIEIKNTNWNNLANFLFDNFENGNFTTRGWKNENENYKLLNFFGIEEYSLKKSYLKYKEKRKNNEKIEDDLKKEATLYKQIEENKKKINPQNNKYIYKIEIKNDIYNYIDELKNIHYALQNLKKVINWITTYELTWILIPKDEFILSNSKNEEILYEIIGSFAGLRIIFDYLNLFIIKRNGLLDKNIKNEILKVINFMKLKYKFLDKVKKSNSDFEKWQENILDEIDKFNKEKYINITLNEEEIEKEIFSWLTIEERIKINFRLSINQDILFKENINLKENYDKLTKTWNKINEINFENEIIKDNDWNKKPLRNYILHNFLPILERIKNIDNREYFQKIIELVSRFLDELRVIIDFIEDDINFKISERIEKNNNLYKNKQKQKNDNLD</sequence>
<reference evidence="3" key="1">
    <citation type="submission" date="2015-05" db="EMBL/GenBank/DDBJ databases">
        <authorList>
            <person name="Collingro A."/>
        </authorList>
    </citation>
    <scope>NUCLEOTIDE SEQUENCE [LARGE SCALE GENOMIC DNA]</scope>
    <source>
        <strain evidence="3">Ps</strain>
    </source>
</reference>
<feature type="coiled-coil region" evidence="1">
    <location>
        <begin position="390"/>
        <end position="417"/>
    </location>
</feature>
<protein>
    <submittedName>
        <fullName evidence="2">Uncharacterized protein</fullName>
    </submittedName>
</protein>
<dbReference type="Proteomes" id="UP000242141">
    <property type="component" value="Unassembled WGS sequence"/>
</dbReference>